<dbReference type="PANTHER" id="PTHR43536:SF1">
    <property type="entry name" value="MANNOSYLGLYCOPROTEIN ENDO-BETA-MANNOSIDASE"/>
    <property type="match status" value="1"/>
</dbReference>
<dbReference type="SUPFAM" id="SSF51445">
    <property type="entry name" value="(Trans)glycosidases"/>
    <property type="match status" value="1"/>
</dbReference>
<evidence type="ECO:0000256" key="1">
    <source>
        <dbReference type="ARBA" id="ARBA00022801"/>
    </source>
</evidence>
<proteinExistence type="predicted"/>
<keyword evidence="2" id="KW-0326">Glycosidase</keyword>
<protein>
    <submittedName>
        <fullName evidence="5">Sugar-binding domain-containing protein</fullName>
    </submittedName>
</protein>
<dbReference type="Pfam" id="PF17786">
    <property type="entry name" value="Mannosidase_ig"/>
    <property type="match status" value="1"/>
</dbReference>
<dbReference type="InterPro" id="IPR008979">
    <property type="entry name" value="Galactose-bd-like_sf"/>
</dbReference>
<keyword evidence="1" id="KW-0378">Hydrolase</keyword>
<dbReference type="InterPro" id="IPR013783">
    <property type="entry name" value="Ig-like_fold"/>
</dbReference>
<dbReference type="Gene3D" id="2.60.40.10">
    <property type="entry name" value="Immunoglobulins"/>
    <property type="match status" value="2"/>
</dbReference>
<dbReference type="InterPro" id="IPR054593">
    <property type="entry name" value="Beta-mannosidase-like_N2"/>
</dbReference>
<evidence type="ECO:0000313" key="5">
    <source>
        <dbReference type="EMBL" id="MFD1045410.1"/>
    </source>
</evidence>
<dbReference type="InterPro" id="IPR017853">
    <property type="entry name" value="GH"/>
</dbReference>
<dbReference type="SUPFAM" id="SSF49303">
    <property type="entry name" value="beta-Galactosidase/glucuronidase domain"/>
    <property type="match status" value="2"/>
</dbReference>
<evidence type="ECO:0000259" key="3">
    <source>
        <dbReference type="Pfam" id="PF17786"/>
    </source>
</evidence>
<dbReference type="Proteomes" id="UP001597045">
    <property type="component" value="Unassembled WGS sequence"/>
</dbReference>
<dbReference type="Pfam" id="PF22666">
    <property type="entry name" value="Glyco_hydro_2_N2"/>
    <property type="match status" value="1"/>
</dbReference>
<accession>A0ABW3M6B0</accession>
<gene>
    <name evidence="5" type="ORF">ACFQ1S_07315</name>
</gene>
<dbReference type="InterPro" id="IPR043534">
    <property type="entry name" value="EBDG/EBM"/>
</dbReference>
<dbReference type="InterPro" id="IPR036156">
    <property type="entry name" value="Beta-gal/glucu_dom_sf"/>
</dbReference>
<dbReference type="PANTHER" id="PTHR43536">
    <property type="entry name" value="MANNOSYLGLYCOPROTEIN ENDO-BETA-MANNOSIDASE"/>
    <property type="match status" value="1"/>
</dbReference>
<feature type="non-terminal residue" evidence="5">
    <location>
        <position position="810"/>
    </location>
</feature>
<feature type="domain" description="Mannosidase Ig/CBM-like" evidence="3">
    <location>
        <begin position="681"/>
        <end position="760"/>
    </location>
</feature>
<evidence type="ECO:0000313" key="6">
    <source>
        <dbReference type="Proteomes" id="UP001597045"/>
    </source>
</evidence>
<dbReference type="SUPFAM" id="SSF49785">
    <property type="entry name" value="Galactose-binding domain-like"/>
    <property type="match status" value="1"/>
</dbReference>
<name>A0ABW3M6B0_9PSEU</name>
<dbReference type="Gene3D" id="2.60.120.260">
    <property type="entry name" value="Galactose-binding domain-like"/>
    <property type="match status" value="1"/>
</dbReference>
<reference evidence="6" key="1">
    <citation type="journal article" date="2019" name="Int. J. Syst. Evol. Microbiol.">
        <title>The Global Catalogue of Microorganisms (GCM) 10K type strain sequencing project: providing services to taxonomists for standard genome sequencing and annotation.</title>
        <authorList>
            <consortium name="The Broad Institute Genomics Platform"/>
            <consortium name="The Broad Institute Genome Sequencing Center for Infectious Disease"/>
            <person name="Wu L."/>
            <person name="Ma J."/>
        </authorList>
    </citation>
    <scope>NUCLEOTIDE SEQUENCE [LARGE SCALE GENOMIC DNA]</scope>
    <source>
        <strain evidence="6">JCM 31486</strain>
    </source>
</reference>
<feature type="domain" description="Beta-mannosidase-like galactose-binding" evidence="4">
    <location>
        <begin position="32"/>
        <end position="162"/>
    </location>
</feature>
<organism evidence="5 6">
    <name type="scientific">Kibdelosporangium lantanae</name>
    <dbReference type="NCBI Taxonomy" id="1497396"/>
    <lineage>
        <taxon>Bacteria</taxon>
        <taxon>Bacillati</taxon>
        <taxon>Actinomycetota</taxon>
        <taxon>Actinomycetes</taxon>
        <taxon>Pseudonocardiales</taxon>
        <taxon>Pseudonocardiaceae</taxon>
        <taxon>Kibdelosporangium</taxon>
    </lineage>
</organism>
<sequence length="810" mass="89135">MSASPVTAQDKAVQGLGDLVHGWKIQSSAVAKDTGDTVSKPGYPTTGWLPISQPETLMAGLLENGRYPDIFKSNNLAGVPADQFAVNWWYRDEVIVRPRSGQHHFLVMNGVVGRANLWVNGTKVADQAQLQGAYSKLEYDLTPLLRDGTNVIALDVYRNDTTNKNGQLTLDMVDWNPKSPDNWTGLQFAPQLLQEGAVSVRNTHVLQNNAPDLSASDLTVKTDLRNNTATDQTVDVFSSTTRPGTWLPAYQRVTVQANSTKTVTLPTAHLRHPAVWWPYQMGSQPMYHLDVYALAHGTVGHQAEDFGVRTVTSTLTPVTPGKTLAPNGYRQFAINGVPFVVRGGGWSQDLFLRYSPQNVHDQLSYIRNMGLNSIRFEGNFPPDDMFQQMDRMGILAMPGWQCCNKWEQKSSGWSADIKASAANQAQNVAAWLRDHPSVFTFFQGSDNEPDPAKEAIFLDGFKAADWSTPQVAAAEYKASAQLGPAGAKEGPYNYAPPTYWWNSGPEMNEGGDYTNAGGAFGFDTESSPGNTIPTQDSLNRFLPPADQNQIWDPSSTNGKGTGPNIFHTNNYSDYTSVGRLGRYNTPLWNRYGHWTDMASYQRIAQAGGYEVTRSQFEAYLGHAKDPANPSTGLIYWQMNKAWPSLMWELYGYDLDQPGVFFGAQQANEPLHIMYAYDDGSVKVTNLTGRQQSGLHATAQVIDLNGTVRDTKQVDVPSLATQDVQSVLRPTVPADVSSTYFLKLVLTQGGKVVSRNVYWLSTKPDQVDFDRTIGEGSGAEFLPNGYADLTGLQSLAQAQVKVQAHTQKDGD</sequence>
<dbReference type="Gene3D" id="3.20.20.80">
    <property type="entry name" value="Glycosidases"/>
    <property type="match status" value="1"/>
</dbReference>
<evidence type="ECO:0000256" key="2">
    <source>
        <dbReference type="ARBA" id="ARBA00023295"/>
    </source>
</evidence>
<comment type="caution">
    <text evidence="5">The sequence shown here is derived from an EMBL/GenBank/DDBJ whole genome shotgun (WGS) entry which is preliminary data.</text>
</comment>
<dbReference type="InterPro" id="IPR041447">
    <property type="entry name" value="Mannosidase_ig"/>
</dbReference>
<keyword evidence="6" id="KW-1185">Reference proteome</keyword>
<dbReference type="EMBL" id="JBHTIS010000290">
    <property type="protein sequence ID" value="MFD1045410.1"/>
    <property type="molecule type" value="Genomic_DNA"/>
</dbReference>
<evidence type="ECO:0000259" key="4">
    <source>
        <dbReference type="Pfam" id="PF22666"/>
    </source>
</evidence>